<organism evidence="1 2">
    <name type="scientific">Terriglobus saanensis (strain ATCC BAA-1853 / DSM 23119 / SP1PR4)</name>
    <dbReference type="NCBI Taxonomy" id="401053"/>
    <lineage>
        <taxon>Bacteria</taxon>
        <taxon>Pseudomonadati</taxon>
        <taxon>Acidobacteriota</taxon>
        <taxon>Terriglobia</taxon>
        <taxon>Terriglobales</taxon>
        <taxon>Acidobacteriaceae</taxon>
        <taxon>Terriglobus</taxon>
    </lineage>
</organism>
<name>E8V667_TERSS</name>
<reference evidence="1 2" key="1">
    <citation type="journal article" date="2012" name="Stand. Genomic Sci.">
        <title>Complete genome sequence of Terriglobus saanensis type strain SP1PR4(T), an Acidobacteria from tundra soil.</title>
        <authorList>
            <person name="Rawat S.R."/>
            <person name="Mannisto M.K."/>
            <person name="Starovoytov V."/>
            <person name="Goodwin L."/>
            <person name="Nolan M."/>
            <person name="Hauser L."/>
            <person name="Land M."/>
            <person name="Davenport K.W."/>
            <person name="Woyke T."/>
            <person name="Haggblom M.M."/>
        </authorList>
    </citation>
    <scope>NUCLEOTIDE SEQUENCE</scope>
    <source>
        <strain evidence="2">ATCC BAA-1853 / DSM 23119 / SP1PR4</strain>
    </source>
</reference>
<evidence type="ECO:0000313" key="1">
    <source>
        <dbReference type="EMBL" id="ADV84958.1"/>
    </source>
</evidence>
<keyword evidence="2" id="KW-1185">Reference proteome</keyword>
<accession>E8V667</accession>
<dbReference type="HOGENOM" id="CLU_2412178_0_0_0"/>
<evidence type="ECO:0000313" key="2">
    <source>
        <dbReference type="Proteomes" id="UP000006844"/>
    </source>
</evidence>
<dbReference type="AlphaFoldDB" id="E8V667"/>
<dbReference type="STRING" id="401053.AciPR4_4213"/>
<dbReference type="RefSeq" id="WP_013570688.1">
    <property type="nucleotide sequence ID" value="NC_014963.1"/>
</dbReference>
<protein>
    <submittedName>
        <fullName evidence="1">Uncharacterized protein</fullName>
    </submittedName>
</protein>
<proteinExistence type="predicted"/>
<dbReference type="Proteomes" id="UP000006844">
    <property type="component" value="Chromosome"/>
</dbReference>
<sequence length="92" mass="10159">MADETKLEITLQGEDMAYLESRLSAEEGETPSSYVAGLIAYDKEYQRLLEERLVRALNSGKSVECPPEALASDEAFTQWLEANSKVKKSSAA</sequence>
<dbReference type="EMBL" id="CP002467">
    <property type="protein sequence ID" value="ADV84958.1"/>
    <property type="molecule type" value="Genomic_DNA"/>
</dbReference>
<gene>
    <name evidence="1" type="ordered locus">AciPR4_4213</name>
</gene>
<dbReference type="KEGG" id="tsa:AciPR4_4213"/>